<protein>
    <submittedName>
        <fullName evidence="4">Transcriptional regulator</fullName>
    </submittedName>
</protein>
<accession>A0A1E5KZU4</accession>
<proteinExistence type="predicted"/>
<dbReference type="Pfam" id="PF13280">
    <property type="entry name" value="WYL"/>
    <property type="match status" value="1"/>
</dbReference>
<evidence type="ECO:0000313" key="5">
    <source>
        <dbReference type="Proteomes" id="UP000095256"/>
    </source>
</evidence>
<dbReference type="InterPro" id="IPR028349">
    <property type="entry name" value="PafC-like"/>
</dbReference>
<dbReference type="PIRSF" id="PIRSF016838">
    <property type="entry name" value="PafC"/>
    <property type="match status" value="1"/>
</dbReference>
<evidence type="ECO:0000259" key="3">
    <source>
        <dbReference type="PROSITE" id="PS51000"/>
    </source>
</evidence>
<dbReference type="OrthoDB" id="9815009at2"/>
<keyword evidence="1" id="KW-0805">Transcription regulation</keyword>
<dbReference type="InterPro" id="IPR057727">
    <property type="entry name" value="WCX_dom"/>
</dbReference>
<evidence type="ECO:0000256" key="1">
    <source>
        <dbReference type="ARBA" id="ARBA00023015"/>
    </source>
</evidence>
<sequence>MKLNRMFEIVYLLLERKKVTADELAKHFEVSKRTILRDIEALSIAGIPIFTSKGKGGGISLLENYVLNKAVLSTDEQNQIIFALQSLAATENLDSQDILSKLQALFKKTDTNWIEVNFSRWGNEDIDNKKFELLKQTIIENVAISFTYANSNGHTSQKKVYPLKLLFKSKAWYLQAYCLLNQECRVYKINRMNEIDSENETFSRQNIEIPKIENTSDAFKDTLCLNLLFSKDSTFRVYDEFNASDIKMNDDGSLLVSTQLPDDYWLYSFLLSLGTGVRVLSPQKVKENLLAQMDEMKKMYLES</sequence>
<dbReference type="InterPro" id="IPR026881">
    <property type="entry name" value="WYL_dom"/>
</dbReference>
<dbReference type="Proteomes" id="UP000095256">
    <property type="component" value="Unassembled WGS sequence"/>
</dbReference>
<organism evidence="4 5">
    <name type="scientific">Enterococcus rivorum</name>
    <dbReference type="NCBI Taxonomy" id="762845"/>
    <lineage>
        <taxon>Bacteria</taxon>
        <taxon>Bacillati</taxon>
        <taxon>Bacillota</taxon>
        <taxon>Bacilli</taxon>
        <taxon>Lactobacillales</taxon>
        <taxon>Enterococcaceae</taxon>
        <taxon>Enterococcus</taxon>
    </lineage>
</organism>
<dbReference type="Pfam" id="PF08279">
    <property type="entry name" value="HTH_11"/>
    <property type="match status" value="1"/>
</dbReference>
<dbReference type="PROSITE" id="PS52050">
    <property type="entry name" value="WYL"/>
    <property type="match status" value="1"/>
</dbReference>
<evidence type="ECO:0000313" key="4">
    <source>
        <dbReference type="EMBL" id="OEH83368.1"/>
    </source>
</evidence>
<dbReference type="InterPro" id="IPR036388">
    <property type="entry name" value="WH-like_DNA-bd_sf"/>
</dbReference>
<dbReference type="PROSITE" id="PS51000">
    <property type="entry name" value="HTH_DEOR_2"/>
    <property type="match status" value="1"/>
</dbReference>
<dbReference type="PANTHER" id="PTHR34580">
    <property type="match status" value="1"/>
</dbReference>
<dbReference type="Pfam" id="PF25583">
    <property type="entry name" value="WCX"/>
    <property type="match status" value="1"/>
</dbReference>
<dbReference type="Gene3D" id="1.10.10.10">
    <property type="entry name" value="Winged helix-like DNA-binding domain superfamily/Winged helix DNA-binding domain"/>
    <property type="match status" value="1"/>
</dbReference>
<dbReference type="SMART" id="SM00420">
    <property type="entry name" value="HTH_DEOR"/>
    <property type="match status" value="1"/>
</dbReference>
<reference evidence="4 5" key="1">
    <citation type="submission" date="2016-09" db="EMBL/GenBank/DDBJ databases">
        <authorList>
            <person name="Capua I."/>
            <person name="De Benedictis P."/>
            <person name="Joannis T."/>
            <person name="Lombin L.H."/>
            <person name="Cattoli G."/>
        </authorList>
    </citation>
    <scope>NUCLEOTIDE SEQUENCE [LARGE SCALE GENOMIC DNA]</scope>
    <source>
        <strain evidence="4 5">LMG 25899</strain>
    </source>
</reference>
<comment type="caution">
    <text evidence="4">The sequence shown here is derived from an EMBL/GenBank/DDBJ whole genome shotgun (WGS) entry which is preliminary data.</text>
</comment>
<dbReference type="InterPro" id="IPR001034">
    <property type="entry name" value="DeoR_HTH"/>
</dbReference>
<feature type="domain" description="HTH deoR-type" evidence="3">
    <location>
        <begin position="2"/>
        <end position="60"/>
    </location>
</feature>
<dbReference type="InterPro" id="IPR036390">
    <property type="entry name" value="WH_DNA-bd_sf"/>
</dbReference>
<dbReference type="InterPro" id="IPR013196">
    <property type="entry name" value="HTH_11"/>
</dbReference>
<keyword evidence="2" id="KW-0804">Transcription</keyword>
<name>A0A1E5KZU4_9ENTE</name>
<dbReference type="SUPFAM" id="SSF46785">
    <property type="entry name" value="Winged helix' DNA-binding domain"/>
    <property type="match status" value="1"/>
</dbReference>
<dbReference type="AlphaFoldDB" id="A0A1E5KZU4"/>
<dbReference type="EMBL" id="MIEK01000008">
    <property type="protein sequence ID" value="OEH83368.1"/>
    <property type="molecule type" value="Genomic_DNA"/>
</dbReference>
<dbReference type="GO" id="GO:0003700">
    <property type="term" value="F:DNA-binding transcription factor activity"/>
    <property type="evidence" value="ECO:0007669"/>
    <property type="project" value="InterPro"/>
</dbReference>
<gene>
    <name evidence="4" type="ORF">BCR26_09920</name>
</gene>
<dbReference type="STRING" id="762845.BCR26_09920"/>
<dbReference type="InterPro" id="IPR051534">
    <property type="entry name" value="CBASS_pafABC_assoc_protein"/>
</dbReference>
<keyword evidence="5" id="KW-1185">Reference proteome</keyword>
<dbReference type="RefSeq" id="WP_069697663.1">
    <property type="nucleotide sequence ID" value="NZ_JAGGMA010000017.1"/>
</dbReference>
<evidence type="ECO:0000256" key="2">
    <source>
        <dbReference type="ARBA" id="ARBA00023163"/>
    </source>
</evidence>
<dbReference type="PANTHER" id="PTHR34580:SF1">
    <property type="entry name" value="PROTEIN PAFC"/>
    <property type="match status" value="1"/>
</dbReference>